<proteinExistence type="predicted"/>
<reference evidence="1 2" key="1">
    <citation type="journal article" date="2013" name="Genome Biol.">
        <title>The genome sequence of the most widely cultivated cacao type and its use to identify candidate genes regulating pod color.</title>
        <authorList>
            <person name="Motamayor J.C."/>
            <person name="Mockaitis K."/>
            <person name="Schmutz J."/>
            <person name="Haiminen N."/>
            <person name="Iii D.L."/>
            <person name="Cornejo O."/>
            <person name="Findley S.D."/>
            <person name="Zheng P."/>
            <person name="Utro F."/>
            <person name="Royaert S."/>
            <person name="Saski C."/>
            <person name="Jenkins J."/>
            <person name="Podicheti R."/>
            <person name="Zhao M."/>
            <person name="Scheffler B.E."/>
            <person name="Stack J.C."/>
            <person name="Feltus F.A."/>
            <person name="Mustiga G.M."/>
            <person name="Amores F."/>
            <person name="Phillips W."/>
            <person name="Marelli J.P."/>
            <person name="May G.D."/>
            <person name="Shapiro H."/>
            <person name="Ma J."/>
            <person name="Bustamante C.D."/>
            <person name="Schnell R.J."/>
            <person name="Main D."/>
            <person name="Gilbert D."/>
            <person name="Parida L."/>
            <person name="Kuhn D.N."/>
        </authorList>
    </citation>
    <scope>NUCLEOTIDE SEQUENCE [LARGE SCALE GENOMIC DNA]</scope>
    <source>
        <strain evidence="2">cv. Matina 1-6</strain>
    </source>
</reference>
<dbReference type="EMBL" id="CM001880">
    <property type="protein sequence ID" value="EOY00469.1"/>
    <property type="molecule type" value="Genomic_DNA"/>
</dbReference>
<gene>
    <name evidence="1" type="ORF">TCM_010349</name>
</gene>
<name>A0A061EDV2_THECC</name>
<dbReference type="InParanoid" id="A0A061EDV2"/>
<dbReference type="Proteomes" id="UP000026915">
    <property type="component" value="Chromosome 2"/>
</dbReference>
<sequence length="71" mass="7676">MKFDPMAHGSRVCTCVGVWKPPIDGGPMLVVDGPSSDVVSGPIGDFGHCVTNVCYWFESAIKLDQSQDHRP</sequence>
<dbReference type="HOGENOM" id="CLU_2745145_0_0_1"/>
<keyword evidence="2" id="KW-1185">Reference proteome</keyword>
<accession>A0A061EDV2</accession>
<evidence type="ECO:0000313" key="1">
    <source>
        <dbReference type="EMBL" id="EOY00469.1"/>
    </source>
</evidence>
<organism evidence="1 2">
    <name type="scientific">Theobroma cacao</name>
    <name type="common">Cacao</name>
    <name type="synonym">Cocoa</name>
    <dbReference type="NCBI Taxonomy" id="3641"/>
    <lineage>
        <taxon>Eukaryota</taxon>
        <taxon>Viridiplantae</taxon>
        <taxon>Streptophyta</taxon>
        <taxon>Embryophyta</taxon>
        <taxon>Tracheophyta</taxon>
        <taxon>Spermatophyta</taxon>
        <taxon>Magnoliopsida</taxon>
        <taxon>eudicotyledons</taxon>
        <taxon>Gunneridae</taxon>
        <taxon>Pentapetalae</taxon>
        <taxon>rosids</taxon>
        <taxon>malvids</taxon>
        <taxon>Malvales</taxon>
        <taxon>Malvaceae</taxon>
        <taxon>Byttnerioideae</taxon>
        <taxon>Theobroma</taxon>
    </lineage>
</organism>
<evidence type="ECO:0000313" key="2">
    <source>
        <dbReference type="Proteomes" id="UP000026915"/>
    </source>
</evidence>
<dbReference type="AlphaFoldDB" id="A0A061EDV2"/>
<dbReference type="Gramene" id="EOY00469">
    <property type="protein sequence ID" value="EOY00469"/>
    <property type="gene ID" value="TCM_010349"/>
</dbReference>
<protein>
    <submittedName>
        <fullName evidence="1">Uncharacterized protein</fullName>
    </submittedName>
</protein>